<protein>
    <recommendedName>
        <fullName evidence="4">Head domain of trimeric autotransporter adhesin</fullName>
    </recommendedName>
</protein>
<evidence type="ECO:0000256" key="1">
    <source>
        <dbReference type="SAM" id="SignalP"/>
    </source>
</evidence>
<feature type="non-terminal residue" evidence="2">
    <location>
        <position position="447"/>
    </location>
</feature>
<dbReference type="Proteomes" id="UP000184036">
    <property type="component" value="Unassembled WGS sequence"/>
</dbReference>
<feature type="chain" id="PRO_5012612514" description="Head domain of trimeric autotransporter adhesin" evidence="1">
    <location>
        <begin position="19"/>
        <end position="447"/>
    </location>
</feature>
<evidence type="ECO:0000313" key="3">
    <source>
        <dbReference type="Proteomes" id="UP000184036"/>
    </source>
</evidence>
<dbReference type="RefSeq" id="WP_200778657.1">
    <property type="nucleotide sequence ID" value="NZ_FQWE01000005.1"/>
</dbReference>
<sequence>MKQIYLLLVLLASTIGYSQTNGISYQALILNPTPKTMPGINEPNTALANQAICLQFVILDDEKQVEYQETLTTTTDELGMVNVIIGSGSQTGGYAIDFKSVSWNAATKSLKVSIDISGSCGSFTAISDQVFNAVPFAFTATNVTGVVAIANGGTNASNVIDAKINLNLNNVDNTSDLNKPVSTAAQTALNLKENIVNKSTAIILDGASNTKYPSVKAIKDYVDDSVFASYNSISDEVDATQTGAGLAADGTYTVNATANYIAGATALNDADNKLDAQAKVNADAIGTEKTRATGIEGNIQSELNTTQTGAGLATDGTYTANSTANYIAGATALNDADNKLDAQAKVNSEAIGTEKTRAIGIEGNIQSELNTTQTGAGLAADGTYTVNATANYIAAATALNDADNKLDAQAKVNADAIGTEKTRATGIEGNIQSELNTTQTGAGLATD</sequence>
<evidence type="ECO:0000313" key="2">
    <source>
        <dbReference type="EMBL" id="SHG19376.1"/>
    </source>
</evidence>
<dbReference type="EMBL" id="FQWE01000005">
    <property type="protein sequence ID" value="SHG19376.1"/>
    <property type="molecule type" value="Genomic_DNA"/>
</dbReference>
<keyword evidence="1" id="KW-0732">Signal</keyword>
<gene>
    <name evidence="2" type="ORF">SAMN05444396_105314</name>
</gene>
<feature type="signal peptide" evidence="1">
    <location>
        <begin position="1"/>
        <end position="18"/>
    </location>
</feature>
<accession>A0A1M5HTU6</accession>
<organism evidence="2 3">
    <name type="scientific">Flavobacterium segetis</name>
    <dbReference type="NCBI Taxonomy" id="271157"/>
    <lineage>
        <taxon>Bacteria</taxon>
        <taxon>Pseudomonadati</taxon>
        <taxon>Bacteroidota</taxon>
        <taxon>Flavobacteriia</taxon>
        <taxon>Flavobacteriales</taxon>
        <taxon>Flavobacteriaceae</taxon>
        <taxon>Flavobacterium</taxon>
    </lineage>
</organism>
<keyword evidence="3" id="KW-1185">Reference proteome</keyword>
<evidence type="ECO:0008006" key="4">
    <source>
        <dbReference type="Google" id="ProtNLM"/>
    </source>
</evidence>
<dbReference type="STRING" id="271157.SAMN05444396_105314"/>
<name>A0A1M5HTU6_9FLAO</name>
<dbReference type="AlphaFoldDB" id="A0A1M5HTU6"/>
<reference evidence="3" key="1">
    <citation type="submission" date="2016-11" db="EMBL/GenBank/DDBJ databases">
        <authorList>
            <person name="Varghese N."/>
            <person name="Submissions S."/>
        </authorList>
    </citation>
    <scope>NUCLEOTIDE SEQUENCE [LARGE SCALE GENOMIC DNA]</scope>
    <source>
        <strain evidence="3">DSM 19741</strain>
    </source>
</reference>
<proteinExistence type="predicted"/>